<dbReference type="Gene3D" id="3.30.830.10">
    <property type="entry name" value="Metalloenzyme, LuxS/M16 peptidase-like"/>
    <property type="match status" value="2"/>
</dbReference>
<gene>
    <name evidence="4" type="ORF">UFOPK2399_00314</name>
</gene>
<evidence type="ECO:0000256" key="1">
    <source>
        <dbReference type="ARBA" id="ARBA00007261"/>
    </source>
</evidence>
<dbReference type="PANTHER" id="PTHR11851:SF49">
    <property type="entry name" value="MITOCHONDRIAL-PROCESSING PEPTIDASE SUBUNIT ALPHA"/>
    <property type="match status" value="1"/>
</dbReference>
<dbReference type="SUPFAM" id="SSF63411">
    <property type="entry name" value="LuxS/MPP-like metallohydrolase"/>
    <property type="match status" value="2"/>
</dbReference>
<protein>
    <submittedName>
        <fullName evidence="4">Unannotated protein</fullName>
    </submittedName>
</protein>
<accession>A0A6J6NIT7</accession>
<dbReference type="InterPro" id="IPR011765">
    <property type="entry name" value="Pept_M16_N"/>
</dbReference>
<sequence>MGVFERQQLSNGLRVLTAPLPHAQSVACFVMLSAGSRYERAENRGIAHFAEHMFFKGTERRPSSRDLTTIVDGIGGEFNAFTSKEYTGYYVRCAGADRDTALDVLIDMLRHSKFDPEEIEREKGVILEEMNMYADTPRDHIGNVFEDLMYGNNPLGWEVLGTKETVKAATRETFLGYLDEWYHPDRMVVGVSGMVGDDLIPLLEGHLGDMTGKADGRPTPAPTVTQTGPRVRVQHKDADQAHIILGVPSIGIGHPDRYALAMLATVLGGGMSSRLFLEVRERRGLAYYVFGTNHSYTDAGSLYAQAGVDINRIDDAVSVIVEQFHRLANETVPTDELEKARSLSKGRFVLRTETPQGLIMYGLNREVLEGSALEPVDYLAEIDKVTAEDVRRVAQDLIRTNALNLAVIGPFKDEDRFAKLLSA</sequence>
<reference evidence="4" key="1">
    <citation type="submission" date="2020-05" db="EMBL/GenBank/DDBJ databases">
        <authorList>
            <person name="Chiriac C."/>
            <person name="Salcher M."/>
            <person name="Ghai R."/>
            <person name="Kavagutti S V."/>
        </authorList>
    </citation>
    <scope>NUCLEOTIDE SEQUENCE</scope>
</reference>
<proteinExistence type="inferred from homology"/>
<dbReference type="InterPro" id="IPR011249">
    <property type="entry name" value="Metalloenz_LuxS/M16"/>
</dbReference>
<dbReference type="PANTHER" id="PTHR11851">
    <property type="entry name" value="METALLOPROTEASE"/>
    <property type="match status" value="1"/>
</dbReference>
<dbReference type="EMBL" id="CAEZXP010000001">
    <property type="protein sequence ID" value="CAB4686279.1"/>
    <property type="molecule type" value="Genomic_DNA"/>
</dbReference>
<dbReference type="AlphaFoldDB" id="A0A6J6NIT7"/>
<evidence type="ECO:0000259" key="3">
    <source>
        <dbReference type="Pfam" id="PF05193"/>
    </source>
</evidence>
<evidence type="ECO:0000313" key="4">
    <source>
        <dbReference type="EMBL" id="CAB4686279.1"/>
    </source>
</evidence>
<dbReference type="Pfam" id="PF00675">
    <property type="entry name" value="Peptidase_M16"/>
    <property type="match status" value="1"/>
</dbReference>
<evidence type="ECO:0000259" key="2">
    <source>
        <dbReference type="Pfam" id="PF00675"/>
    </source>
</evidence>
<dbReference type="Pfam" id="PF05193">
    <property type="entry name" value="Peptidase_M16_C"/>
    <property type="match status" value="1"/>
</dbReference>
<feature type="domain" description="Peptidase M16 N-terminal" evidence="2">
    <location>
        <begin position="14"/>
        <end position="162"/>
    </location>
</feature>
<comment type="similarity">
    <text evidence="1">Belongs to the peptidase M16 family.</text>
</comment>
<feature type="domain" description="Peptidase M16 C-terminal" evidence="3">
    <location>
        <begin position="169"/>
        <end position="342"/>
    </location>
</feature>
<name>A0A6J6NIT7_9ZZZZ</name>
<organism evidence="4">
    <name type="scientific">freshwater metagenome</name>
    <dbReference type="NCBI Taxonomy" id="449393"/>
    <lineage>
        <taxon>unclassified sequences</taxon>
        <taxon>metagenomes</taxon>
        <taxon>ecological metagenomes</taxon>
    </lineage>
</organism>
<dbReference type="InterPro" id="IPR007863">
    <property type="entry name" value="Peptidase_M16_C"/>
</dbReference>
<dbReference type="InterPro" id="IPR050361">
    <property type="entry name" value="MPP/UQCRC_Complex"/>
</dbReference>
<dbReference type="GO" id="GO:0046872">
    <property type="term" value="F:metal ion binding"/>
    <property type="evidence" value="ECO:0007669"/>
    <property type="project" value="InterPro"/>
</dbReference>